<keyword evidence="5" id="KW-0119">Carbohydrate metabolism</keyword>
<keyword evidence="9" id="KW-1185">Reference proteome</keyword>
<keyword evidence="7" id="KW-0624">Polysaccharide degradation</keyword>
<dbReference type="Pfam" id="PF07335">
    <property type="entry name" value="Glyco_hydro_75"/>
    <property type="match status" value="1"/>
</dbReference>
<dbReference type="GO" id="GO:0016787">
    <property type="term" value="F:hydrolase activity"/>
    <property type="evidence" value="ECO:0007669"/>
    <property type="project" value="UniProtKB-KW"/>
</dbReference>
<protein>
    <submittedName>
        <fullName evidence="8">Glycoside hydrolase family 75 protein</fullName>
    </submittedName>
</protein>
<evidence type="ECO:0000313" key="9">
    <source>
        <dbReference type="Proteomes" id="UP001221411"/>
    </source>
</evidence>
<dbReference type="PANTHER" id="PTHR42061:SF6">
    <property type="entry name" value="ENDO-CHITOSANASE"/>
    <property type="match status" value="1"/>
</dbReference>
<dbReference type="InterPro" id="IPR009939">
    <property type="entry name" value="Chitosanase_fungal"/>
</dbReference>
<organism evidence="8 9">
    <name type="scientific">Polyangium mundeleinium</name>
    <dbReference type="NCBI Taxonomy" id="2995306"/>
    <lineage>
        <taxon>Bacteria</taxon>
        <taxon>Pseudomonadati</taxon>
        <taxon>Myxococcota</taxon>
        <taxon>Polyangia</taxon>
        <taxon>Polyangiales</taxon>
        <taxon>Polyangiaceae</taxon>
        <taxon>Polyangium</taxon>
    </lineage>
</organism>
<evidence type="ECO:0000313" key="8">
    <source>
        <dbReference type="EMBL" id="MDC0746139.1"/>
    </source>
</evidence>
<evidence type="ECO:0000256" key="2">
    <source>
        <dbReference type="ARBA" id="ARBA00022525"/>
    </source>
</evidence>
<keyword evidence="6" id="KW-0326">Glycosidase</keyword>
<dbReference type="PANTHER" id="PTHR42061">
    <property type="entry name" value="ENDO-CHITOSANASE"/>
    <property type="match status" value="1"/>
</dbReference>
<comment type="caution">
    <text evidence="8">The sequence shown here is derived from an EMBL/GenBank/DDBJ whole genome shotgun (WGS) entry which is preliminary data.</text>
</comment>
<name>A0ABT5EXM1_9BACT</name>
<sequence length="240" mass="24092">MPGTRIPSAGGIVAIAAILLASALRSAMVASSGEYDDAAPAPAPGPEPVPADLVAKLTNCHQLAGTTKFAHDAGGAKTVPLCALNGAIWWTSDLDIDCDGGRGAECKADPYYQAETSAVDSAGNPLDASTLPFVVLPLPSNGFDYKAHGLELGSVVGVIHQGKILYGILGDLGPKGVIGEASYAMAQMLGIDPSPTFGGVDGGVTYVAFTGTSAVVTRNEDTAQAAQIGKARTAAVIGAN</sequence>
<reference evidence="8 9" key="1">
    <citation type="submission" date="2022-11" db="EMBL/GenBank/DDBJ databases">
        <title>Minimal conservation of predation-associated metabolite biosynthetic gene clusters underscores biosynthetic potential of Myxococcota including descriptions for ten novel species: Archangium lansinium sp. nov., Myxococcus landrumus sp. nov., Nannocystis bai.</title>
        <authorList>
            <person name="Ahearne A."/>
            <person name="Stevens C."/>
            <person name="Dowd S."/>
        </authorList>
    </citation>
    <scope>NUCLEOTIDE SEQUENCE [LARGE SCALE GENOMIC DNA]</scope>
    <source>
        <strain evidence="8 9">RJM3</strain>
    </source>
</reference>
<evidence type="ECO:0000256" key="6">
    <source>
        <dbReference type="ARBA" id="ARBA00023295"/>
    </source>
</evidence>
<dbReference type="EMBL" id="JAQNDO010000001">
    <property type="protein sequence ID" value="MDC0746139.1"/>
    <property type="molecule type" value="Genomic_DNA"/>
</dbReference>
<evidence type="ECO:0000256" key="5">
    <source>
        <dbReference type="ARBA" id="ARBA00023277"/>
    </source>
</evidence>
<keyword evidence="2" id="KW-0964">Secreted</keyword>
<dbReference type="Proteomes" id="UP001221411">
    <property type="component" value="Unassembled WGS sequence"/>
</dbReference>
<keyword evidence="3" id="KW-0732">Signal</keyword>
<dbReference type="RefSeq" id="WP_271924356.1">
    <property type="nucleotide sequence ID" value="NZ_JAQNDO010000001.1"/>
</dbReference>
<accession>A0ABT5EXM1</accession>
<evidence type="ECO:0000256" key="4">
    <source>
        <dbReference type="ARBA" id="ARBA00022801"/>
    </source>
</evidence>
<gene>
    <name evidence="8" type="ORF">POL67_32730</name>
</gene>
<evidence type="ECO:0000256" key="3">
    <source>
        <dbReference type="ARBA" id="ARBA00022729"/>
    </source>
</evidence>
<keyword evidence="4 8" id="KW-0378">Hydrolase</keyword>
<evidence type="ECO:0000256" key="7">
    <source>
        <dbReference type="ARBA" id="ARBA00023326"/>
    </source>
</evidence>
<comment type="subcellular location">
    <subcellularLocation>
        <location evidence="1">Secreted</location>
    </subcellularLocation>
</comment>
<proteinExistence type="predicted"/>
<evidence type="ECO:0000256" key="1">
    <source>
        <dbReference type="ARBA" id="ARBA00004613"/>
    </source>
</evidence>